<keyword evidence="3" id="KW-1185">Reference proteome</keyword>
<dbReference type="EMBL" id="CP021780">
    <property type="protein sequence ID" value="ASA25976.1"/>
    <property type="molecule type" value="Genomic_DNA"/>
</dbReference>
<dbReference type="SUPFAM" id="SSF88713">
    <property type="entry name" value="Glycoside hydrolase/deacetylase"/>
    <property type="match status" value="1"/>
</dbReference>
<name>A0A2Z2KGS7_9BACL</name>
<dbReference type="InterPro" id="IPR002509">
    <property type="entry name" value="NODB_dom"/>
</dbReference>
<gene>
    <name evidence="2" type="ORF">B9T62_37855</name>
</gene>
<evidence type="ECO:0000313" key="2">
    <source>
        <dbReference type="EMBL" id="ASA25976.1"/>
    </source>
</evidence>
<dbReference type="Proteomes" id="UP000249890">
    <property type="component" value="Chromosome"/>
</dbReference>
<proteinExistence type="predicted"/>
<sequence>MSLFVCVGLLQVGGTAEAAGSATLRLGVNDELTEIEAISVDNTYYVPLRELTQALSLSLTGQKEGFQVKSQGRSILLLNDHERALLHDGSEVKLHTFLRGGMLMAPLKLTTYLGLQISYQSGNYLLRVRDASAKLDDAAFVAQYKEKLKPKVIAVPPVSPASPANPPKTSGKPGMTVYLTFDDGPTASTSKLLDVLADYKVKATFFMIGPNMNTYPTQVKRLAEEGHSLALHGMTHRKEKFYASPSAALSEMDRNQAIVKKITGKTTTLIRPPYGSKPYFTKAFRDKVLGQGYQLWDWNVDSEDWRYKEDSNRIYTSVMNQVNKLKKSKTNPVILMHDQKATLKVLPRILESLQKEGYQFSVITQDTRPLNFWKDVR</sequence>
<reference evidence="2 3" key="1">
    <citation type="submission" date="2017-06" db="EMBL/GenBank/DDBJ databases">
        <title>Complete genome sequence of Paenibacillus donghaensis KCTC 13049T isolated from East Sea sediment, South Korea.</title>
        <authorList>
            <person name="Jung B.K."/>
            <person name="Hong S.-J."/>
            <person name="Shin J.-H."/>
        </authorList>
    </citation>
    <scope>NUCLEOTIDE SEQUENCE [LARGE SCALE GENOMIC DNA]</scope>
    <source>
        <strain evidence="2 3">KCTC 13049</strain>
    </source>
</reference>
<dbReference type="Gene3D" id="3.20.20.370">
    <property type="entry name" value="Glycoside hydrolase/deacetylase"/>
    <property type="match status" value="1"/>
</dbReference>
<dbReference type="Pfam" id="PF01522">
    <property type="entry name" value="Polysacc_deac_1"/>
    <property type="match status" value="1"/>
</dbReference>
<dbReference type="InterPro" id="IPR050248">
    <property type="entry name" value="Polysacc_deacetylase_ArnD"/>
</dbReference>
<dbReference type="GO" id="GO:0005975">
    <property type="term" value="P:carbohydrate metabolic process"/>
    <property type="evidence" value="ECO:0007669"/>
    <property type="project" value="InterPro"/>
</dbReference>
<dbReference type="AlphaFoldDB" id="A0A2Z2KGS7"/>
<dbReference type="PANTHER" id="PTHR10587:SF125">
    <property type="entry name" value="POLYSACCHARIDE DEACETYLASE YHEN-RELATED"/>
    <property type="match status" value="1"/>
</dbReference>
<protein>
    <recommendedName>
        <fullName evidence="1">NodB homology domain-containing protein</fullName>
    </recommendedName>
</protein>
<evidence type="ECO:0000259" key="1">
    <source>
        <dbReference type="PROSITE" id="PS51677"/>
    </source>
</evidence>
<accession>A0A2Z2KGS7</accession>
<dbReference type="PROSITE" id="PS51677">
    <property type="entry name" value="NODB"/>
    <property type="match status" value="1"/>
</dbReference>
<dbReference type="GO" id="GO:0016810">
    <property type="term" value="F:hydrolase activity, acting on carbon-nitrogen (but not peptide) bonds"/>
    <property type="evidence" value="ECO:0007669"/>
    <property type="project" value="InterPro"/>
</dbReference>
<organism evidence="2 3">
    <name type="scientific">Paenibacillus donghaensis</name>
    <dbReference type="NCBI Taxonomy" id="414771"/>
    <lineage>
        <taxon>Bacteria</taxon>
        <taxon>Bacillati</taxon>
        <taxon>Bacillota</taxon>
        <taxon>Bacilli</taxon>
        <taxon>Bacillales</taxon>
        <taxon>Paenibacillaceae</taxon>
        <taxon>Paenibacillus</taxon>
    </lineage>
</organism>
<dbReference type="PANTHER" id="PTHR10587">
    <property type="entry name" value="GLYCOSYL TRANSFERASE-RELATED"/>
    <property type="match status" value="1"/>
</dbReference>
<dbReference type="InterPro" id="IPR011330">
    <property type="entry name" value="Glyco_hydro/deAcase_b/a-brl"/>
</dbReference>
<dbReference type="OrthoDB" id="258610at2"/>
<dbReference type="CDD" id="cd10944">
    <property type="entry name" value="CE4_SmPgdA_like"/>
    <property type="match status" value="1"/>
</dbReference>
<evidence type="ECO:0000313" key="3">
    <source>
        <dbReference type="Proteomes" id="UP000249890"/>
    </source>
</evidence>
<feature type="domain" description="NodB homology" evidence="1">
    <location>
        <begin position="175"/>
        <end position="361"/>
    </location>
</feature>
<dbReference type="KEGG" id="pdh:B9T62_37855"/>